<feature type="region of interest" description="Disordered" evidence="13">
    <location>
        <begin position="311"/>
        <end position="332"/>
    </location>
</feature>
<proteinExistence type="inferred from homology"/>
<dbReference type="Pfam" id="PF09405">
    <property type="entry name" value="Btz"/>
    <property type="match status" value="1"/>
</dbReference>
<feature type="region of interest" description="Disordered" evidence="13">
    <location>
        <begin position="352"/>
        <end position="374"/>
    </location>
</feature>
<feature type="compositionally biased region" description="Basic and acidic residues" evidence="13">
    <location>
        <begin position="311"/>
        <end position="324"/>
    </location>
</feature>
<keyword evidence="7" id="KW-0509">mRNA transport</keyword>
<dbReference type="SMART" id="SM01044">
    <property type="entry name" value="Btz"/>
    <property type="match status" value="1"/>
</dbReference>
<keyword evidence="12" id="KW-0539">Nucleus</keyword>
<dbReference type="GO" id="GO:0003729">
    <property type="term" value="F:mRNA binding"/>
    <property type="evidence" value="ECO:0007669"/>
    <property type="project" value="InterPro"/>
</dbReference>
<dbReference type="Proteomes" id="UP000243723">
    <property type="component" value="Unassembled WGS sequence"/>
</dbReference>
<reference evidence="15 16" key="1">
    <citation type="submission" date="2017-05" db="EMBL/GenBank/DDBJ databases">
        <title>Draft genome sequence of Elsinoe australis.</title>
        <authorList>
            <person name="Cheng Q."/>
        </authorList>
    </citation>
    <scope>NUCLEOTIDE SEQUENCE [LARGE SCALE GENOMIC DNA]</scope>
    <source>
        <strain evidence="15 16">NL1</strain>
    </source>
</reference>
<evidence type="ECO:0000313" key="16">
    <source>
        <dbReference type="Proteomes" id="UP000243723"/>
    </source>
</evidence>
<sequence>MAAGQQPRSLISRRRRGGDDEDEESVNGDVDTQSEISVITGAEDDAADASNASDPGRSTSKHDATTSELDSNGAHVTAPAPKPTSKSVDSSPKKHMTTESTAKPVFTSTPDTQVMLNGMTAAAAAPSQDQAIPFEDLTNQNDSKSPARTETLADRRKREQNEYRNKRDADPTFIPSRGNFFMHDPRGPDQRGFGVMGRGRGRGRGFVGGPFAPAPFAQEPKTADAPWRHDLHETINEPDHRQGPRPAPVGRLPTFQHNPAAAARALPVNDYRPVSFSASRVLGKVQLRVCLPESKNSIPFSGVPVKQYTRLPDHRPPLRRDKPVRISLPDRPPRYIFPSQERSFIFIPRAMRPNQQGYGRSRSNLGPSSRRTSAYGGSVYSPSIAAMSRRSSIVARDQMFSPAASVNARLPPMAGRPVVRLPQGMSHPPSVASPAGSVVPQMGHPFPLPQTPQIEHYRDAATMHQPRPQKAISVSGIDSPAALSMHAPMQQEQQPFENQLPHHVAESSFGSSAHPEGPPPPYYQYPGQVGTPLSHIPERAIHAQPFQPPAQGYAQPYYGQYAAQPGYYYPQVPVFVPQGAHSAPVQQPQANEHQDQSGMMAHVESNGMIYYMDPSQMQGYPQQQVGYTGQEQYLQAPSYAVPGMGGMMTPRPESGAWGYYQQGAGAMYYPQGQ</sequence>
<organism evidence="15 16">
    <name type="scientific">Elsinoe australis</name>
    <dbReference type="NCBI Taxonomy" id="40998"/>
    <lineage>
        <taxon>Eukaryota</taxon>
        <taxon>Fungi</taxon>
        <taxon>Dikarya</taxon>
        <taxon>Ascomycota</taxon>
        <taxon>Pezizomycotina</taxon>
        <taxon>Dothideomycetes</taxon>
        <taxon>Dothideomycetidae</taxon>
        <taxon>Myriangiales</taxon>
        <taxon>Elsinoaceae</taxon>
        <taxon>Elsinoe</taxon>
    </lineage>
</organism>
<evidence type="ECO:0000313" key="15">
    <source>
        <dbReference type="EMBL" id="PSK60679.1"/>
    </source>
</evidence>
<dbReference type="InterPro" id="IPR018545">
    <property type="entry name" value="Btz_dom"/>
</dbReference>
<evidence type="ECO:0000259" key="14">
    <source>
        <dbReference type="SMART" id="SM01044"/>
    </source>
</evidence>
<comment type="subcellular location">
    <subcellularLocation>
        <location evidence="2">Cytoplasm</location>
    </subcellularLocation>
    <subcellularLocation>
        <location evidence="1">Nucleus</location>
    </subcellularLocation>
</comment>
<feature type="compositionally biased region" description="Polar residues" evidence="13">
    <location>
        <begin position="98"/>
        <end position="115"/>
    </location>
</feature>
<dbReference type="AlphaFoldDB" id="A0A2P8AJR3"/>
<comment type="similarity">
    <text evidence="3">Belongs to the CASC3 family.</text>
</comment>
<dbReference type="GO" id="GO:0000184">
    <property type="term" value="P:nuclear-transcribed mRNA catabolic process, nonsense-mediated decay"/>
    <property type="evidence" value="ECO:0007669"/>
    <property type="project" value="UniProtKB-KW"/>
</dbReference>
<evidence type="ECO:0000256" key="11">
    <source>
        <dbReference type="ARBA" id="ARBA00023187"/>
    </source>
</evidence>
<evidence type="ECO:0000256" key="3">
    <source>
        <dbReference type="ARBA" id="ARBA00009548"/>
    </source>
</evidence>
<evidence type="ECO:0000256" key="4">
    <source>
        <dbReference type="ARBA" id="ARBA00022448"/>
    </source>
</evidence>
<evidence type="ECO:0000256" key="12">
    <source>
        <dbReference type="ARBA" id="ARBA00023242"/>
    </source>
</evidence>
<dbReference type="GO" id="GO:0006417">
    <property type="term" value="P:regulation of translation"/>
    <property type="evidence" value="ECO:0007669"/>
    <property type="project" value="UniProtKB-KW"/>
</dbReference>
<feature type="region of interest" description="Disordered" evidence="13">
    <location>
        <begin position="1"/>
        <end position="189"/>
    </location>
</feature>
<gene>
    <name evidence="15" type="ORF">B9Z65_829</name>
</gene>
<name>A0A2P8AJR3_9PEZI</name>
<dbReference type="EMBL" id="NHZQ01000003">
    <property type="protein sequence ID" value="PSK60679.1"/>
    <property type="molecule type" value="Genomic_DNA"/>
</dbReference>
<keyword evidence="10" id="KW-0866">Nonsense-mediated mRNA decay</keyword>
<dbReference type="GO" id="GO:0006397">
    <property type="term" value="P:mRNA processing"/>
    <property type="evidence" value="ECO:0007669"/>
    <property type="project" value="UniProtKB-KW"/>
</dbReference>
<evidence type="ECO:0000256" key="10">
    <source>
        <dbReference type="ARBA" id="ARBA00023161"/>
    </source>
</evidence>
<evidence type="ECO:0000256" key="13">
    <source>
        <dbReference type="SAM" id="MobiDB-lite"/>
    </source>
</evidence>
<keyword evidence="5" id="KW-0963">Cytoplasm</keyword>
<keyword evidence="11" id="KW-0508">mRNA splicing</keyword>
<keyword evidence="16" id="KW-1185">Reference proteome</keyword>
<feature type="compositionally biased region" description="Polar residues" evidence="13">
    <location>
        <begin position="353"/>
        <end position="372"/>
    </location>
</feature>
<keyword evidence="9" id="KW-0694">RNA-binding</keyword>
<comment type="caution">
    <text evidence="15">The sequence shown here is derived from an EMBL/GenBank/DDBJ whole genome shotgun (WGS) entry which is preliminary data.</text>
</comment>
<dbReference type="OrthoDB" id="5413466at2759"/>
<evidence type="ECO:0000256" key="1">
    <source>
        <dbReference type="ARBA" id="ARBA00004123"/>
    </source>
</evidence>
<dbReference type="STRING" id="40998.A0A2P8AJR3"/>
<keyword evidence="6" id="KW-0507">mRNA processing</keyword>
<evidence type="ECO:0000256" key="2">
    <source>
        <dbReference type="ARBA" id="ARBA00004496"/>
    </source>
</evidence>
<dbReference type="GO" id="GO:0051028">
    <property type="term" value="P:mRNA transport"/>
    <property type="evidence" value="ECO:0007669"/>
    <property type="project" value="UniProtKB-KW"/>
</dbReference>
<evidence type="ECO:0000256" key="8">
    <source>
        <dbReference type="ARBA" id="ARBA00022845"/>
    </source>
</evidence>
<keyword evidence="8" id="KW-0810">Translation regulation</keyword>
<evidence type="ECO:0000256" key="9">
    <source>
        <dbReference type="ARBA" id="ARBA00022884"/>
    </source>
</evidence>
<accession>A0A2P8AJR3</accession>
<feature type="region of interest" description="Disordered" evidence="13">
    <location>
        <begin position="504"/>
        <end position="523"/>
    </location>
</feature>
<keyword evidence="4" id="KW-0813">Transport</keyword>
<dbReference type="GO" id="GO:0035145">
    <property type="term" value="C:exon-exon junction complex"/>
    <property type="evidence" value="ECO:0007669"/>
    <property type="project" value="InterPro"/>
</dbReference>
<dbReference type="GO" id="GO:0005737">
    <property type="term" value="C:cytoplasm"/>
    <property type="evidence" value="ECO:0007669"/>
    <property type="project" value="UniProtKB-SubCell"/>
</dbReference>
<evidence type="ECO:0000256" key="7">
    <source>
        <dbReference type="ARBA" id="ARBA00022816"/>
    </source>
</evidence>
<feature type="compositionally biased region" description="Basic and acidic residues" evidence="13">
    <location>
        <begin position="145"/>
        <end position="170"/>
    </location>
</feature>
<dbReference type="GO" id="GO:0008380">
    <property type="term" value="P:RNA splicing"/>
    <property type="evidence" value="ECO:0007669"/>
    <property type="project" value="UniProtKB-KW"/>
</dbReference>
<evidence type="ECO:0000256" key="6">
    <source>
        <dbReference type="ARBA" id="ARBA00022664"/>
    </source>
</evidence>
<feature type="domain" description="Btz" evidence="14">
    <location>
        <begin position="129"/>
        <end position="249"/>
    </location>
</feature>
<protein>
    <recommendedName>
        <fullName evidence="14">Btz domain-containing protein</fullName>
    </recommendedName>
</protein>
<evidence type="ECO:0000256" key="5">
    <source>
        <dbReference type="ARBA" id="ARBA00022490"/>
    </source>
</evidence>